<dbReference type="InterPro" id="IPR010910">
    <property type="entry name" value="Nitrate/nitrite_sensing_bac"/>
</dbReference>
<gene>
    <name evidence="12" type="ORF">AKJ17_14035</name>
</gene>
<dbReference type="Pfam" id="PF00015">
    <property type="entry name" value="MCPsignal"/>
    <property type="match status" value="1"/>
</dbReference>
<evidence type="ECO:0000256" key="7">
    <source>
        <dbReference type="PROSITE-ProRule" id="PRU00284"/>
    </source>
</evidence>
<dbReference type="InterPro" id="IPR013587">
    <property type="entry name" value="Nitrate/nitrite_sensing"/>
</dbReference>
<feature type="transmembrane region" description="Helical" evidence="8">
    <location>
        <begin position="313"/>
        <end position="333"/>
    </location>
</feature>
<accession>A0A0M0HKW6</accession>
<dbReference type="PROSITE" id="PS50111">
    <property type="entry name" value="CHEMOTAXIS_TRANSDUC_2"/>
    <property type="match status" value="1"/>
</dbReference>
<dbReference type="Pfam" id="PF00672">
    <property type="entry name" value="HAMP"/>
    <property type="match status" value="1"/>
</dbReference>
<dbReference type="Gene3D" id="1.10.287.950">
    <property type="entry name" value="Methyl-accepting chemotaxis protein"/>
    <property type="match status" value="1"/>
</dbReference>
<keyword evidence="3 8" id="KW-1133">Transmembrane helix</keyword>
<dbReference type="InterPro" id="IPR003660">
    <property type="entry name" value="HAMP_dom"/>
</dbReference>
<dbReference type="OrthoDB" id="2489132at2"/>
<evidence type="ECO:0000256" key="1">
    <source>
        <dbReference type="ARBA" id="ARBA00004141"/>
    </source>
</evidence>
<evidence type="ECO:0000259" key="11">
    <source>
        <dbReference type="PROSITE" id="PS50906"/>
    </source>
</evidence>
<feature type="domain" description="Methyl-accepting transducer" evidence="9">
    <location>
        <begin position="392"/>
        <end position="628"/>
    </location>
</feature>
<keyword evidence="5 7" id="KW-0807">Transducer</keyword>
<evidence type="ECO:0000256" key="4">
    <source>
        <dbReference type="ARBA" id="ARBA00023136"/>
    </source>
</evidence>
<dbReference type="PROSITE" id="PS50885">
    <property type="entry name" value="HAMP"/>
    <property type="match status" value="1"/>
</dbReference>
<comment type="subcellular location">
    <subcellularLocation>
        <location evidence="1">Membrane</location>
        <topology evidence="1">Multi-pass membrane protein</topology>
    </subcellularLocation>
</comment>
<dbReference type="SMART" id="SM00283">
    <property type="entry name" value="MA"/>
    <property type="match status" value="1"/>
</dbReference>
<dbReference type="GO" id="GO:0006935">
    <property type="term" value="P:chemotaxis"/>
    <property type="evidence" value="ECO:0007669"/>
    <property type="project" value="UniProtKB-ARBA"/>
</dbReference>
<evidence type="ECO:0000259" key="10">
    <source>
        <dbReference type="PROSITE" id="PS50885"/>
    </source>
</evidence>
<dbReference type="Pfam" id="PF08376">
    <property type="entry name" value="NIT"/>
    <property type="match status" value="1"/>
</dbReference>
<name>A0A0M0HKW6_VIBNE</name>
<evidence type="ECO:0000259" key="9">
    <source>
        <dbReference type="PROSITE" id="PS50111"/>
    </source>
</evidence>
<dbReference type="GO" id="GO:0007165">
    <property type="term" value="P:signal transduction"/>
    <property type="evidence" value="ECO:0007669"/>
    <property type="project" value="UniProtKB-KW"/>
</dbReference>
<dbReference type="AlphaFoldDB" id="A0A0M0HKW6"/>
<reference evidence="13" key="1">
    <citation type="submission" date="2015-08" db="EMBL/GenBank/DDBJ databases">
        <title>Vibrio galatheae sp. nov., a novel member of the Vibrionaceae family isolated from the Solomon Islands.</title>
        <authorList>
            <person name="Giubergia S."/>
            <person name="Machado H."/>
            <person name="Mateiu R.V."/>
            <person name="Gram L."/>
        </authorList>
    </citation>
    <scope>NUCLEOTIDE SEQUENCE [LARGE SCALE GENOMIC DNA]</scope>
    <source>
        <strain evidence="13">DSM 19584</strain>
    </source>
</reference>
<dbReference type="PANTHER" id="PTHR32089">
    <property type="entry name" value="METHYL-ACCEPTING CHEMOTAXIS PROTEIN MCPB"/>
    <property type="match status" value="1"/>
</dbReference>
<dbReference type="RefSeq" id="WP_053396446.1">
    <property type="nucleotide sequence ID" value="NZ_LHPJ01000012.1"/>
</dbReference>
<dbReference type="FunFam" id="1.10.287.950:FF:000001">
    <property type="entry name" value="Methyl-accepting chemotaxis sensory transducer"/>
    <property type="match status" value="1"/>
</dbReference>
<evidence type="ECO:0000256" key="5">
    <source>
        <dbReference type="ARBA" id="ARBA00023224"/>
    </source>
</evidence>
<dbReference type="SUPFAM" id="SSF58104">
    <property type="entry name" value="Methyl-accepting chemotaxis protein (MCP) signaling domain"/>
    <property type="match status" value="1"/>
</dbReference>
<organism evidence="12 13">
    <name type="scientific">Vibrio nereis</name>
    <dbReference type="NCBI Taxonomy" id="693"/>
    <lineage>
        <taxon>Bacteria</taxon>
        <taxon>Pseudomonadati</taxon>
        <taxon>Pseudomonadota</taxon>
        <taxon>Gammaproteobacteria</taxon>
        <taxon>Vibrionales</taxon>
        <taxon>Vibrionaceae</taxon>
        <taxon>Vibrio</taxon>
    </lineage>
</organism>
<feature type="domain" description="HAMP" evidence="10">
    <location>
        <begin position="334"/>
        <end position="387"/>
    </location>
</feature>
<comment type="caution">
    <text evidence="12">The sequence shown here is derived from an EMBL/GenBank/DDBJ whole genome shotgun (WGS) entry which is preliminary data.</text>
</comment>
<feature type="domain" description="NIT" evidence="11">
    <location>
        <begin position="54"/>
        <end position="303"/>
    </location>
</feature>
<evidence type="ECO:0000256" key="2">
    <source>
        <dbReference type="ARBA" id="ARBA00022692"/>
    </source>
</evidence>
<dbReference type="GO" id="GO:0016020">
    <property type="term" value="C:membrane"/>
    <property type="evidence" value="ECO:0007669"/>
    <property type="project" value="UniProtKB-SubCell"/>
</dbReference>
<dbReference type="SMART" id="SM00304">
    <property type="entry name" value="HAMP"/>
    <property type="match status" value="1"/>
</dbReference>
<dbReference type="EMBL" id="LHPJ01000012">
    <property type="protein sequence ID" value="KOO02666.1"/>
    <property type="molecule type" value="Genomic_DNA"/>
</dbReference>
<dbReference type="CDD" id="cd11386">
    <property type="entry name" value="MCP_signal"/>
    <property type="match status" value="1"/>
</dbReference>
<dbReference type="PATRIC" id="fig|693.5.peg.2870"/>
<evidence type="ECO:0000256" key="3">
    <source>
        <dbReference type="ARBA" id="ARBA00022989"/>
    </source>
</evidence>
<evidence type="ECO:0000256" key="6">
    <source>
        <dbReference type="ARBA" id="ARBA00029447"/>
    </source>
</evidence>
<comment type="similarity">
    <text evidence="6">Belongs to the methyl-accepting chemotaxis (MCP) protein family.</text>
</comment>
<dbReference type="PROSITE" id="PS50906">
    <property type="entry name" value="NIT"/>
    <property type="match status" value="1"/>
</dbReference>
<dbReference type="STRING" id="693.AKJ17_14035"/>
<keyword evidence="13" id="KW-1185">Reference proteome</keyword>
<keyword evidence="4 8" id="KW-0472">Membrane</keyword>
<evidence type="ECO:0000313" key="12">
    <source>
        <dbReference type="EMBL" id="KOO02666.1"/>
    </source>
</evidence>
<evidence type="ECO:0000256" key="8">
    <source>
        <dbReference type="SAM" id="Phobius"/>
    </source>
</evidence>
<dbReference type="InterPro" id="IPR004089">
    <property type="entry name" value="MCPsignal_dom"/>
</dbReference>
<keyword evidence="2 8" id="KW-0812">Transmembrane</keyword>
<dbReference type="PANTHER" id="PTHR32089:SF119">
    <property type="entry name" value="METHYL-ACCEPTING CHEMOTAXIS PROTEIN CTPL"/>
    <property type="match status" value="1"/>
</dbReference>
<proteinExistence type="inferred from homology"/>
<evidence type="ECO:0000313" key="13">
    <source>
        <dbReference type="Proteomes" id="UP000037515"/>
    </source>
</evidence>
<protein>
    <submittedName>
        <fullName evidence="12">Chemotaxis protein</fullName>
    </submittedName>
</protein>
<dbReference type="Proteomes" id="UP000037515">
    <property type="component" value="Unassembled WGS sequence"/>
</dbReference>
<sequence length="665" mass="72228">MNQLMRNISLHRLVMILAGVPIILALLAAVKLVQNYQQTVDVAHNDSETIQLVLLYDNLAHNLAVERGLTAGVLGSQGNPQQVAALKKQRKVTDAQITALRAYSPTYLQPSMTETLAADVFQQLSKLRDIRVQVDQLSPTTSPFAYYSNLNQLSIDNASLLSSRIANQDISDLGQALIAIVKMKERAGQVRGALNGAFSRQSSNVGQYVAIEQYLAVGEYAQRQAEQTLHSDFATQLRDAMSSPIWKEVEQVQQRYLDQRQTLSSLQGPEPTQWFAAATSRIKLINQIRNNLKTEMLSVTDTAAANASFQVNLIMLLALVLTVVLVATVTVCVKSLKQRVGTLTRQLANMSSDRNLTISLADDGKDELSQVSRSVNGLTDSIKDLLFNVTKANESSSHSLSQIVQGANDLGTSSQATADKCGNIAAAMTELSQSSLEIASSSERALEETEQMANKVLSCQEQSKSSYEIVSALVNQIEQTQSCIHQLEKDAESVSKIVDTINGISEQTNLLALNAAIEAARAGEHGRGFAVVSSEVRDLAQRSKEATEHISQLLHNITTNTQTAVSNMSKSHQATDSTFESVSLVNESVSELESLIETVNEHITSIASSTTEQSKASEAVDKDVDVLTEIALNTGDLAGNMNNVVSSYQSEAEKVNSQLQEFKLV</sequence>